<keyword evidence="1" id="KW-0812">Transmembrane</keyword>
<organism evidence="2 3">
    <name type="scientific">Hymenobacter jeollabukensis</name>
    <dbReference type="NCBI Taxonomy" id="2025313"/>
    <lineage>
        <taxon>Bacteria</taxon>
        <taxon>Pseudomonadati</taxon>
        <taxon>Bacteroidota</taxon>
        <taxon>Cytophagia</taxon>
        <taxon>Cytophagales</taxon>
        <taxon>Hymenobacteraceae</taxon>
        <taxon>Hymenobacter</taxon>
    </lineage>
</organism>
<dbReference type="EMBL" id="VAJM01000001">
    <property type="protein sequence ID" value="TLM96804.1"/>
    <property type="molecule type" value="Genomic_DNA"/>
</dbReference>
<feature type="transmembrane region" description="Helical" evidence="1">
    <location>
        <begin position="435"/>
        <end position="455"/>
    </location>
</feature>
<feature type="transmembrane region" description="Helical" evidence="1">
    <location>
        <begin position="405"/>
        <end position="423"/>
    </location>
</feature>
<dbReference type="RefSeq" id="WP_138075054.1">
    <property type="nucleotide sequence ID" value="NZ_VAJM01000001.1"/>
</dbReference>
<feature type="transmembrane region" description="Helical" evidence="1">
    <location>
        <begin position="192"/>
        <end position="211"/>
    </location>
</feature>
<feature type="transmembrane region" description="Helical" evidence="1">
    <location>
        <begin position="350"/>
        <end position="373"/>
    </location>
</feature>
<feature type="transmembrane region" description="Helical" evidence="1">
    <location>
        <begin position="217"/>
        <end position="238"/>
    </location>
</feature>
<name>A0A5R8WX83_9BACT</name>
<feature type="transmembrane region" description="Helical" evidence="1">
    <location>
        <begin position="46"/>
        <end position="65"/>
    </location>
</feature>
<evidence type="ECO:0000313" key="2">
    <source>
        <dbReference type="EMBL" id="TLM96804.1"/>
    </source>
</evidence>
<sequence>MPDSTAFLPSRPAWRLYLPLALLVLLGYLLYLPLTGYPRLVYDAELYWFISIYFHKAGSISLLHFHDAMRGYVWPLLLLPARVAQFYSGLPPIFFTRLLGALTAAGGFGLLGPLLWQAVRAAAAPLSWRRRLAFAGLGFLLWRDHFNFPLTDFPALWALGLGLLLLFRRPGCLGPALAAGLCLAAATNMRPIYLASVPFFLMLQWMLLPAGLSAGRLAGAVAALLLGAVLVLGPQLLINQRHFAQDTPLVLAQDANIAPGTLYCFKLLRGLKFQKYETSIGTDYPQSVLFFFDPAGRRFVEQQHLREFRSTAEYARLVLRHPVFFARLYLRRLFNGLDVQYPTPYIQRVYAPTWGLAMLNYTIWFAAGLVAWHGRRRLSAVQWLVLATLLVPCLLVVPTDLECRYLLPLHLLLYALLCFGWSAKWRPAAIPQRRLWLVGAAYAAFLWGCFVLSATTQAQLEYGGRSLLGQRLSPPR</sequence>
<evidence type="ECO:0000313" key="3">
    <source>
        <dbReference type="Proteomes" id="UP000305517"/>
    </source>
</evidence>
<feature type="transmembrane region" description="Helical" evidence="1">
    <location>
        <begin position="94"/>
        <end position="116"/>
    </location>
</feature>
<gene>
    <name evidence="2" type="ORF">FDY95_02085</name>
</gene>
<evidence type="ECO:0000256" key="1">
    <source>
        <dbReference type="SAM" id="Phobius"/>
    </source>
</evidence>
<protein>
    <recommendedName>
        <fullName evidence="4">Glycosyltransferase RgtA/B/C/D-like domain-containing protein</fullName>
    </recommendedName>
</protein>
<proteinExistence type="predicted"/>
<keyword evidence="3" id="KW-1185">Reference proteome</keyword>
<feature type="transmembrane region" description="Helical" evidence="1">
    <location>
        <begin position="16"/>
        <end position="34"/>
    </location>
</feature>
<dbReference type="OrthoDB" id="6008354at2"/>
<dbReference type="Proteomes" id="UP000305517">
    <property type="component" value="Unassembled WGS sequence"/>
</dbReference>
<feature type="transmembrane region" description="Helical" evidence="1">
    <location>
        <begin position="155"/>
        <end position="185"/>
    </location>
</feature>
<keyword evidence="1" id="KW-0472">Membrane</keyword>
<comment type="caution">
    <text evidence="2">The sequence shown here is derived from an EMBL/GenBank/DDBJ whole genome shotgun (WGS) entry which is preliminary data.</text>
</comment>
<feature type="transmembrane region" description="Helical" evidence="1">
    <location>
        <begin position="380"/>
        <end position="399"/>
    </location>
</feature>
<accession>A0A5R8WX83</accession>
<reference evidence="2 3" key="1">
    <citation type="submission" date="2019-05" db="EMBL/GenBank/DDBJ databases">
        <title>Hymenobacter edaphi sp. nov., isolated from abandoned arsenic-contaminated farmland soil.</title>
        <authorList>
            <person name="Nie L."/>
        </authorList>
    </citation>
    <scope>NUCLEOTIDE SEQUENCE [LARGE SCALE GENOMIC DNA]</scope>
    <source>
        <strain evidence="2 3">1-3-3-8</strain>
    </source>
</reference>
<evidence type="ECO:0008006" key="4">
    <source>
        <dbReference type="Google" id="ProtNLM"/>
    </source>
</evidence>
<keyword evidence="1" id="KW-1133">Transmembrane helix</keyword>
<dbReference type="AlphaFoldDB" id="A0A5R8WX83"/>